<dbReference type="EMBL" id="CAVMJV010000043">
    <property type="protein sequence ID" value="CAK5080996.1"/>
    <property type="molecule type" value="Genomic_DNA"/>
</dbReference>
<sequence>MVIGPVGYITFTGMLSVEEEKAEIAKELTGKKVSKKIFILKNLKKVIFLRNHGFACCGTTVEEALHLAYHTLNACKAQISALSGGLKNIILPGKEEINKTYELAKHGGINKL</sequence>
<reference evidence="1" key="1">
    <citation type="submission" date="2023-11" db="EMBL/GenBank/DDBJ databases">
        <authorList>
            <person name="Poullet M."/>
        </authorList>
    </citation>
    <scope>NUCLEOTIDE SEQUENCE</scope>
    <source>
        <strain evidence="1">E1834</strain>
    </source>
</reference>
<name>A0ACB0ZPV6_MELEN</name>
<proteinExistence type="predicted"/>
<accession>A0ACB0ZPV6</accession>
<protein>
    <submittedName>
        <fullName evidence="1">Uncharacterized protein</fullName>
    </submittedName>
</protein>
<keyword evidence="2" id="KW-1185">Reference proteome</keyword>
<evidence type="ECO:0000313" key="1">
    <source>
        <dbReference type="EMBL" id="CAK5080996.1"/>
    </source>
</evidence>
<organism evidence="1 2">
    <name type="scientific">Meloidogyne enterolobii</name>
    <name type="common">Root-knot nematode worm</name>
    <name type="synonym">Meloidogyne mayaguensis</name>
    <dbReference type="NCBI Taxonomy" id="390850"/>
    <lineage>
        <taxon>Eukaryota</taxon>
        <taxon>Metazoa</taxon>
        <taxon>Ecdysozoa</taxon>
        <taxon>Nematoda</taxon>
        <taxon>Chromadorea</taxon>
        <taxon>Rhabditida</taxon>
        <taxon>Tylenchina</taxon>
        <taxon>Tylenchomorpha</taxon>
        <taxon>Tylenchoidea</taxon>
        <taxon>Meloidogynidae</taxon>
        <taxon>Meloidogyninae</taxon>
        <taxon>Meloidogyne</taxon>
    </lineage>
</organism>
<gene>
    <name evidence="1" type="ORF">MENTE1834_LOCUS28206</name>
</gene>
<comment type="caution">
    <text evidence="1">The sequence shown here is derived from an EMBL/GenBank/DDBJ whole genome shotgun (WGS) entry which is preliminary data.</text>
</comment>
<evidence type="ECO:0000313" key="2">
    <source>
        <dbReference type="Proteomes" id="UP001497535"/>
    </source>
</evidence>
<dbReference type="Proteomes" id="UP001497535">
    <property type="component" value="Unassembled WGS sequence"/>
</dbReference>